<dbReference type="Proteomes" id="UP000566813">
    <property type="component" value="Unassembled WGS sequence"/>
</dbReference>
<dbReference type="InterPro" id="IPR050626">
    <property type="entry name" value="Peptidase_M16"/>
</dbReference>
<dbReference type="Pfam" id="PF05193">
    <property type="entry name" value="Peptidase_M16_C"/>
    <property type="match status" value="2"/>
</dbReference>
<dbReference type="RefSeq" id="WP_185664931.1">
    <property type="nucleotide sequence ID" value="NZ_JACLAW010000010.1"/>
</dbReference>
<evidence type="ECO:0000256" key="9">
    <source>
        <dbReference type="SAM" id="SignalP"/>
    </source>
</evidence>
<dbReference type="Gene3D" id="3.30.830.10">
    <property type="entry name" value="Metalloenzyme, LuxS/M16 peptidase-like"/>
    <property type="match status" value="4"/>
</dbReference>
<evidence type="ECO:0000259" key="11">
    <source>
        <dbReference type="Pfam" id="PF05193"/>
    </source>
</evidence>
<evidence type="ECO:0000256" key="8">
    <source>
        <dbReference type="RuleBase" id="RU004447"/>
    </source>
</evidence>
<evidence type="ECO:0000256" key="4">
    <source>
        <dbReference type="ARBA" id="ARBA00022723"/>
    </source>
</evidence>
<feature type="domain" description="Peptidase M16 C-terminal" evidence="11">
    <location>
        <begin position="695"/>
        <end position="872"/>
    </location>
</feature>
<dbReference type="SUPFAM" id="SSF63411">
    <property type="entry name" value="LuxS/MPP-like metallohydrolase"/>
    <property type="match status" value="3"/>
</dbReference>
<dbReference type="InterPro" id="IPR011249">
    <property type="entry name" value="Metalloenz_LuxS/M16"/>
</dbReference>
<reference evidence="12 13" key="1">
    <citation type="submission" date="2020-08" db="EMBL/GenBank/DDBJ databases">
        <title>The genome sequence of type strain Novosphingobium flavum NBRC 111647.</title>
        <authorList>
            <person name="Liu Y."/>
        </authorList>
    </citation>
    <scope>NUCLEOTIDE SEQUENCE [LARGE SCALE GENOMIC DNA]</scope>
    <source>
        <strain evidence="12 13">NBRC 111647</strain>
    </source>
</reference>
<sequence>MLRRLIPLLALGLSACAQLAPHPQSVSAPRPVWAMEESDVPLDPAYRAGRLANGMRFIIRRNALPKGTVQVRMEIEAGSLDEAESERGFAHFVEHMAFNGSTRVPEGEMVRLLERDGLAFGADTNAQTNFNYTLYMLDLPKNAPELLGTALMLMRETASELTFSPEAVARERGVVLSEMRDRNTWALRAAVDEMAFTNPGSLYSRRLPIGTTATLEGATAASLKAFWAREYVPAKTTLIVVGDVDPDQAEAAIRERFETWRPTAAPAQPDAGPVLPHDQNRTGIYTDPALSERVTAARNGKWLDERDTVANRREGMLRQIGYDVINRRLQRLSREPDAPFRAANLATGDVFRSGRTTTLSVDTIDGGWQRGLLAAGREYRRALDYGFTAQEVAEQVAIVRAAHRNAAGGAATRSNAALMAGAIALVRDDRVPATPASSLQRLEAFIPQITPVTVLAALKRELVSLDDPLLRFAGRTAPPGGAKAIRAAWAEAMKGRLVRTDSAATSDFAYAHFGDPGRIVADSREAALGIREVRFANGVRLNLKRTDLEQDRVLVQLSLDGGDMLATKANPLATDMVSALGAGGLGQHSQDQLQSILAGRTVGFNLSSSPETFNAVSLTTPADLALQLQLMAAYLTDPGYRPEGEVIYRQNVNAFFLRKDATPASALGSAIGGILADRDPRFTFQSAEDYRALTFQKLRRDISDRLAHGAIEIGMVGDIDEGKAIELVASTFGALPAREPAFRPYPEQRQRPFTADRARRVVRHTGAADQAIVRITWPTRDGEDPAEALKLELLEKVMRIELIDTIREKLGKSYGPSAESETSRTWRGYGTFTASASVNVADVAATRAAIAETVAELRGRPVSDDTIQRARQPMLEGLANALKTNRGWLTLVDRAQTEPDRIERLLTAADRLKALSAADVRAMALKYLTPAGGLEIDVLPTGAAAP</sequence>
<keyword evidence="3" id="KW-0645">Protease</keyword>
<dbReference type="Pfam" id="PF00675">
    <property type="entry name" value="Peptidase_M16"/>
    <property type="match status" value="1"/>
</dbReference>
<evidence type="ECO:0000256" key="2">
    <source>
        <dbReference type="ARBA" id="ARBA00007261"/>
    </source>
</evidence>
<dbReference type="InterPro" id="IPR007863">
    <property type="entry name" value="Peptidase_M16_C"/>
</dbReference>
<organism evidence="12 13">
    <name type="scientific">Novosphingobium flavum</name>
    <dbReference type="NCBI Taxonomy" id="1778672"/>
    <lineage>
        <taxon>Bacteria</taxon>
        <taxon>Pseudomonadati</taxon>
        <taxon>Pseudomonadota</taxon>
        <taxon>Alphaproteobacteria</taxon>
        <taxon>Sphingomonadales</taxon>
        <taxon>Sphingomonadaceae</taxon>
        <taxon>Novosphingobium</taxon>
    </lineage>
</organism>
<feature type="domain" description="Peptidase M16 N-terminal" evidence="10">
    <location>
        <begin position="62"/>
        <end position="185"/>
    </location>
</feature>
<keyword evidence="5" id="KW-0378">Hydrolase</keyword>
<feature type="signal peptide" evidence="9">
    <location>
        <begin position="1"/>
        <end position="19"/>
    </location>
</feature>
<keyword evidence="13" id="KW-1185">Reference proteome</keyword>
<evidence type="ECO:0000313" key="13">
    <source>
        <dbReference type="Proteomes" id="UP000566813"/>
    </source>
</evidence>
<gene>
    <name evidence="12" type="ORF">H7F51_13785</name>
</gene>
<name>A0A7X1FTC3_9SPHN</name>
<dbReference type="InterPro" id="IPR001431">
    <property type="entry name" value="Pept_M16_Zn_BS"/>
</dbReference>
<evidence type="ECO:0000259" key="10">
    <source>
        <dbReference type="Pfam" id="PF00675"/>
    </source>
</evidence>
<dbReference type="GO" id="GO:0006508">
    <property type="term" value="P:proteolysis"/>
    <property type="evidence" value="ECO:0007669"/>
    <property type="project" value="UniProtKB-KW"/>
</dbReference>
<dbReference type="PANTHER" id="PTHR43690:SF17">
    <property type="entry name" value="PROTEIN YHJJ"/>
    <property type="match status" value="1"/>
</dbReference>
<evidence type="ECO:0000256" key="6">
    <source>
        <dbReference type="ARBA" id="ARBA00022833"/>
    </source>
</evidence>
<comment type="similarity">
    <text evidence="2 8">Belongs to the peptidase M16 family.</text>
</comment>
<accession>A0A7X1FTC3</accession>
<evidence type="ECO:0000256" key="7">
    <source>
        <dbReference type="ARBA" id="ARBA00023049"/>
    </source>
</evidence>
<comment type="caution">
    <text evidence="12">The sequence shown here is derived from an EMBL/GenBank/DDBJ whole genome shotgun (WGS) entry which is preliminary data.</text>
</comment>
<dbReference type="PROSITE" id="PS00143">
    <property type="entry name" value="INSULINASE"/>
    <property type="match status" value="1"/>
</dbReference>
<keyword evidence="4" id="KW-0479">Metal-binding</keyword>
<evidence type="ECO:0000256" key="3">
    <source>
        <dbReference type="ARBA" id="ARBA00022670"/>
    </source>
</evidence>
<dbReference type="GO" id="GO:0046872">
    <property type="term" value="F:metal ion binding"/>
    <property type="evidence" value="ECO:0007669"/>
    <property type="project" value="UniProtKB-KW"/>
</dbReference>
<dbReference type="EMBL" id="JACLAW010000010">
    <property type="protein sequence ID" value="MBC2666590.1"/>
    <property type="molecule type" value="Genomic_DNA"/>
</dbReference>
<keyword evidence="9" id="KW-0732">Signal</keyword>
<keyword evidence="7" id="KW-0482">Metalloprotease</keyword>
<comment type="cofactor">
    <cofactor evidence="1">
        <name>Zn(2+)</name>
        <dbReference type="ChEBI" id="CHEBI:29105"/>
    </cofactor>
</comment>
<dbReference type="PROSITE" id="PS51257">
    <property type="entry name" value="PROKAR_LIPOPROTEIN"/>
    <property type="match status" value="1"/>
</dbReference>
<feature type="chain" id="PRO_5030535381" evidence="9">
    <location>
        <begin position="20"/>
        <end position="946"/>
    </location>
</feature>
<evidence type="ECO:0000313" key="12">
    <source>
        <dbReference type="EMBL" id="MBC2666590.1"/>
    </source>
</evidence>
<dbReference type="InterPro" id="IPR011765">
    <property type="entry name" value="Pept_M16_N"/>
</dbReference>
<dbReference type="PANTHER" id="PTHR43690">
    <property type="entry name" value="NARDILYSIN"/>
    <property type="match status" value="1"/>
</dbReference>
<proteinExistence type="inferred from homology"/>
<dbReference type="AlphaFoldDB" id="A0A7X1FTC3"/>
<feature type="domain" description="Peptidase M16 C-terminal" evidence="11">
    <location>
        <begin position="219"/>
        <end position="284"/>
    </location>
</feature>
<evidence type="ECO:0000256" key="5">
    <source>
        <dbReference type="ARBA" id="ARBA00022801"/>
    </source>
</evidence>
<keyword evidence="6" id="KW-0862">Zinc</keyword>
<dbReference type="GO" id="GO:0004222">
    <property type="term" value="F:metalloendopeptidase activity"/>
    <property type="evidence" value="ECO:0007669"/>
    <property type="project" value="InterPro"/>
</dbReference>
<evidence type="ECO:0000256" key="1">
    <source>
        <dbReference type="ARBA" id="ARBA00001947"/>
    </source>
</evidence>
<protein>
    <submittedName>
        <fullName evidence="12">Insulinase family protein</fullName>
    </submittedName>
</protein>